<evidence type="ECO:0000313" key="1">
    <source>
        <dbReference type="EMBL" id="MCI56624.1"/>
    </source>
</evidence>
<reference evidence="1 2" key="1">
    <citation type="journal article" date="2018" name="Front. Plant Sci.">
        <title>Red Clover (Trifolium pratense) and Zigzag Clover (T. medium) - A Picture of Genomic Similarities and Differences.</title>
        <authorList>
            <person name="Dluhosova J."/>
            <person name="Istvanek J."/>
            <person name="Nedelnik J."/>
            <person name="Repkova J."/>
        </authorList>
    </citation>
    <scope>NUCLEOTIDE SEQUENCE [LARGE SCALE GENOMIC DNA]</scope>
    <source>
        <strain evidence="2">cv. 10/8</strain>
        <tissue evidence="1">Leaf</tissue>
    </source>
</reference>
<dbReference type="EMBL" id="LXQA010515396">
    <property type="protein sequence ID" value="MCI56624.1"/>
    <property type="molecule type" value="Genomic_DNA"/>
</dbReference>
<accession>A0A392T7Y8</accession>
<feature type="non-terminal residue" evidence="1">
    <location>
        <position position="1"/>
    </location>
</feature>
<dbReference type="AlphaFoldDB" id="A0A392T7Y8"/>
<organism evidence="1 2">
    <name type="scientific">Trifolium medium</name>
    <dbReference type="NCBI Taxonomy" id="97028"/>
    <lineage>
        <taxon>Eukaryota</taxon>
        <taxon>Viridiplantae</taxon>
        <taxon>Streptophyta</taxon>
        <taxon>Embryophyta</taxon>
        <taxon>Tracheophyta</taxon>
        <taxon>Spermatophyta</taxon>
        <taxon>Magnoliopsida</taxon>
        <taxon>eudicotyledons</taxon>
        <taxon>Gunneridae</taxon>
        <taxon>Pentapetalae</taxon>
        <taxon>rosids</taxon>
        <taxon>fabids</taxon>
        <taxon>Fabales</taxon>
        <taxon>Fabaceae</taxon>
        <taxon>Papilionoideae</taxon>
        <taxon>50 kb inversion clade</taxon>
        <taxon>NPAAA clade</taxon>
        <taxon>Hologalegina</taxon>
        <taxon>IRL clade</taxon>
        <taxon>Trifolieae</taxon>
        <taxon>Trifolium</taxon>
    </lineage>
</organism>
<dbReference type="Proteomes" id="UP000265520">
    <property type="component" value="Unassembled WGS sequence"/>
</dbReference>
<protein>
    <submittedName>
        <fullName evidence="1">Uncharacterized protein</fullName>
    </submittedName>
</protein>
<evidence type="ECO:0000313" key="2">
    <source>
        <dbReference type="Proteomes" id="UP000265520"/>
    </source>
</evidence>
<comment type="caution">
    <text evidence="1">The sequence shown here is derived from an EMBL/GenBank/DDBJ whole genome shotgun (WGS) entry which is preliminary data.</text>
</comment>
<sequence>EFYANASKSLGGGGNFLVYVRGKEIDYSPEALNAFFGAVVPPECEFKAEKKKVKTADEPGRRVFRDFVALPDTPWYKGAASSIPTK</sequence>
<keyword evidence="2" id="KW-1185">Reference proteome</keyword>
<proteinExistence type="predicted"/>
<feature type="non-terminal residue" evidence="1">
    <location>
        <position position="86"/>
    </location>
</feature>
<name>A0A392T7Y8_9FABA</name>